<dbReference type="InterPro" id="IPR001096">
    <property type="entry name" value="Peptidase_C13"/>
</dbReference>
<feature type="signal peptide" evidence="2">
    <location>
        <begin position="1"/>
        <end position="21"/>
    </location>
</feature>
<comment type="caution">
    <text evidence="3">The sequence shown here is derived from an EMBL/GenBank/DDBJ whole genome shotgun (WGS) entry which is preliminary data.</text>
</comment>
<evidence type="ECO:0000313" key="4">
    <source>
        <dbReference type="Proteomes" id="UP001279734"/>
    </source>
</evidence>
<evidence type="ECO:0000313" key="3">
    <source>
        <dbReference type="EMBL" id="GMH22761.1"/>
    </source>
</evidence>
<evidence type="ECO:0000256" key="1">
    <source>
        <dbReference type="ARBA" id="ARBA00009941"/>
    </source>
</evidence>
<dbReference type="GO" id="GO:0051603">
    <property type="term" value="P:proteolysis involved in protein catabolic process"/>
    <property type="evidence" value="ECO:0007669"/>
    <property type="project" value="TreeGrafter"/>
</dbReference>
<proteinExistence type="inferred from homology"/>
<gene>
    <name evidence="3" type="ORF">Nepgr_024604</name>
</gene>
<dbReference type="Gene3D" id="3.40.50.1460">
    <property type="match status" value="1"/>
</dbReference>
<dbReference type="GO" id="GO:0004197">
    <property type="term" value="F:cysteine-type endopeptidase activity"/>
    <property type="evidence" value="ECO:0007669"/>
    <property type="project" value="TreeGrafter"/>
</dbReference>
<protein>
    <submittedName>
        <fullName evidence="3">Uncharacterized protein</fullName>
    </submittedName>
</protein>
<feature type="chain" id="PRO_5042221833" evidence="2">
    <location>
        <begin position="22"/>
        <end position="83"/>
    </location>
</feature>
<comment type="similarity">
    <text evidence="1">Belongs to the peptidase C13 family.</text>
</comment>
<accession>A0AAD3T692</accession>
<organism evidence="3 4">
    <name type="scientific">Nepenthes gracilis</name>
    <name type="common">Slender pitcher plant</name>
    <dbReference type="NCBI Taxonomy" id="150966"/>
    <lineage>
        <taxon>Eukaryota</taxon>
        <taxon>Viridiplantae</taxon>
        <taxon>Streptophyta</taxon>
        <taxon>Embryophyta</taxon>
        <taxon>Tracheophyta</taxon>
        <taxon>Spermatophyta</taxon>
        <taxon>Magnoliopsida</taxon>
        <taxon>eudicotyledons</taxon>
        <taxon>Gunneridae</taxon>
        <taxon>Pentapetalae</taxon>
        <taxon>Caryophyllales</taxon>
        <taxon>Nepenthaceae</taxon>
        <taxon>Nepenthes</taxon>
    </lineage>
</organism>
<reference evidence="3" key="1">
    <citation type="submission" date="2023-05" db="EMBL/GenBank/DDBJ databases">
        <title>Nepenthes gracilis genome sequencing.</title>
        <authorList>
            <person name="Fukushima K."/>
        </authorList>
    </citation>
    <scope>NUCLEOTIDE SEQUENCE</scope>
    <source>
        <strain evidence="3">SING2019-196</strain>
    </source>
</reference>
<keyword evidence="4" id="KW-1185">Reference proteome</keyword>
<dbReference type="PRINTS" id="PR00776">
    <property type="entry name" value="HEMOGLOBNASE"/>
</dbReference>
<dbReference type="PANTHER" id="PTHR12000">
    <property type="entry name" value="HEMOGLOBINASE FAMILY MEMBER"/>
    <property type="match status" value="1"/>
</dbReference>
<sequence length="83" mass="9342">MNSSFIVFLFLMLEAVLVCRAGRFNRWEEMGILMPTDKDEPDASEDDQVGTRWAVLVAGSSGYGNYRHQADVCHAYQILKRGG</sequence>
<dbReference type="GO" id="GO:0005773">
    <property type="term" value="C:vacuole"/>
    <property type="evidence" value="ECO:0007669"/>
    <property type="project" value="GOC"/>
</dbReference>
<dbReference type="Pfam" id="PF01650">
    <property type="entry name" value="Peptidase_C13"/>
    <property type="match status" value="1"/>
</dbReference>
<keyword evidence="2" id="KW-0732">Signal</keyword>
<dbReference type="EMBL" id="BSYO01000025">
    <property type="protein sequence ID" value="GMH22761.1"/>
    <property type="molecule type" value="Genomic_DNA"/>
</dbReference>
<name>A0AAD3T692_NEPGR</name>
<dbReference type="PANTHER" id="PTHR12000:SF42">
    <property type="entry name" value="LEGUMAIN"/>
    <property type="match status" value="1"/>
</dbReference>
<dbReference type="GO" id="GO:0006624">
    <property type="term" value="P:vacuolar protein processing"/>
    <property type="evidence" value="ECO:0007669"/>
    <property type="project" value="TreeGrafter"/>
</dbReference>
<dbReference type="AlphaFoldDB" id="A0AAD3T692"/>
<dbReference type="Proteomes" id="UP001279734">
    <property type="component" value="Unassembled WGS sequence"/>
</dbReference>
<evidence type="ECO:0000256" key="2">
    <source>
        <dbReference type="SAM" id="SignalP"/>
    </source>
</evidence>